<evidence type="ECO:0000313" key="2">
    <source>
        <dbReference type="Proteomes" id="UP000254968"/>
    </source>
</evidence>
<dbReference type="Proteomes" id="UP000254968">
    <property type="component" value="Unassembled WGS sequence"/>
</dbReference>
<accession>A0A378JSK4</accession>
<keyword evidence="2" id="KW-1185">Reference proteome</keyword>
<organism evidence="1 2">
    <name type="scientific">Legionella beliardensis</name>
    <dbReference type="NCBI Taxonomy" id="91822"/>
    <lineage>
        <taxon>Bacteria</taxon>
        <taxon>Pseudomonadati</taxon>
        <taxon>Pseudomonadota</taxon>
        <taxon>Gammaproteobacteria</taxon>
        <taxon>Legionellales</taxon>
        <taxon>Legionellaceae</taxon>
        <taxon>Legionella</taxon>
    </lineage>
</organism>
<proteinExistence type="predicted"/>
<protein>
    <submittedName>
        <fullName evidence="1">Uncharacterized protein</fullName>
    </submittedName>
</protein>
<dbReference type="EMBL" id="UGNV01000003">
    <property type="protein sequence ID" value="STX55568.1"/>
    <property type="molecule type" value="Genomic_DNA"/>
</dbReference>
<dbReference type="RefSeq" id="WP_115304187.1">
    <property type="nucleotide sequence ID" value="NZ_CAAAHO010000009.1"/>
</dbReference>
<name>A0A378JSK4_9GAMM</name>
<gene>
    <name evidence="1" type="ORF">NCTC13315_02939</name>
</gene>
<dbReference type="AlphaFoldDB" id="A0A378JSK4"/>
<sequence length="287" mass="33350">MISKKVVTSPLKWVKEEDFRDRPSQIFINLKNGFKIQRQAVYINSLVKYRQEIYVQAYEGTDELCITFIVNDTKMTRELKKECEALSLDIRIEDGGYTQDIFFNSSDKHILTSFILAIDKVNPLVEIKEEILQIVNFELIFPTPPKLKDITASYVMKNKITFFRELIEAPESILQQYPALDTNPKNIFLLNMRTIVKDFRDLFCKDNDEEGLDFLKKIEIALKDENPCIAVETVIQGITEKHRVFIYGLKTNVIGALAQYNEDNKRLNDIISEDSEVVDQTNSFTRL</sequence>
<evidence type="ECO:0000313" key="1">
    <source>
        <dbReference type="EMBL" id="STX55568.1"/>
    </source>
</evidence>
<reference evidence="1 2" key="1">
    <citation type="submission" date="2018-06" db="EMBL/GenBank/DDBJ databases">
        <authorList>
            <consortium name="Pathogen Informatics"/>
            <person name="Doyle S."/>
        </authorList>
    </citation>
    <scope>NUCLEOTIDE SEQUENCE [LARGE SCALE GENOMIC DNA]</scope>
    <source>
        <strain evidence="1 2">NCTC13315</strain>
    </source>
</reference>